<feature type="signal peptide" evidence="1">
    <location>
        <begin position="1"/>
        <end position="29"/>
    </location>
</feature>
<feature type="chain" id="PRO_5013634524" description="Porin domain-containing protein" evidence="1">
    <location>
        <begin position="30"/>
        <end position="418"/>
    </location>
</feature>
<dbReference type="GO" id="GO:0015288">
    <property type="term" value="F:porin activity"/>
    <property type="evidence" value="ECO:0007669"/>
    <property type="project" value="InterPro"/>
</dbReference>
<dbReference type="SUPFAM" id="SSF56935">
    <property type="entry name" value="Porins"/>
    <property type="match status" value="1"/>
</dbReference>
<comment type="caution">
    <text evidence="3">The sequence shown here is derived from an EMBL/GenBank/DDBJ whole genome shotgun (WGS) entry which is preliminary data.</text>
</comment>
<dbReference type="InterPro" id="IPR023614">
    <property type="entry name" value="Porin_dom_sf"/>
</dbReference>
<name>A0A2G8TD91_9BURK</name>
<sequence length="418" mass="44797">MTASAGRQRPVLRFGAALIGLACAAYAHADDLARPAWSFSGFGSAGVAYSNHAHGDYITSALKPDGVGASGSWSTSLDSRLGAQLKYTANDKWSAVVQAVTEQRLDNSYRPVIEWANVKYQATPDLALRVGRIALPMFLAADYRKVGYALPWARTPVEVYGVIPLTSSDGIDATYRFNQGAVKNVTQAFFGRTRLALPAGGAIEAKRLAGFANTTEYGAASVRLSMLRTDLSIDILRDLFDGLRQFGPQGVALAERYALDNKQVTALSIGVNYDPGRWFVMSELGRMRTRSLLGDTTGLYATAGYRLGEFTPYVAYARVKADSATTERGLDLSRLPPAAARAGAILNGSLNALLTTVPAQRTISIGARWDCATDVALKLQLDRATPQDGSRGTFTNIQPSFRSGSAVNVASAVLDFVF</sequence>
<evidence type="ECO:0000259" key="2">
    <source>
        <dbReference type="Pfam" id="PF13609"/>
    </source>
</evidence>
<dbReference type="InterPro" id="IPR033900">
    <property type="entry name" value="Gram_neg_porin_domain"/>
</dbReference>
<evidence type="ECO:0000313" key="3">
    <source>
        <dbReference type="EMBL" id="PIL43929.1"/>
    </source>
</evidence>
<dbReference type="Proteomes" id="UP000230390">
    <property type="component" value="Unassembled WGS sequence"/>
</dbReference>
<dbReference type="OrthoDB" id="197869at2"/>
<feature type="domain" description="Porin" evidence="2">
    <location>
        <begin position="17"/>
        <end position="393"/>
    </location>
</feature>
<proteinExistence type="predicted"/>
<evidence type="ECO:0000313" key="4">
    <source>
        <dbReference type="Proteomes" id="UP000230390"/>
    </source>
</evidence>
<protein>
    <recommendedName>
        <fullName evidence="2">Porin domain-containing protein</fullName>
    </recommendedName>
</protein>
<dbReference type="EMBL" id="PDOC01000010">
    <property type="protein sequence ID" value="PIL43929.1"/>
    <property type="molecule type" value="Genomic_DNA"/>
</dbReference>
<accession>A0A2G8TD91</accession>
<dbReference type="Pfam" id="PF13609">
    <property type="entry name" value="Porin_4"/>
    <property type="match status" value="1"/>
</dbReference>
<dbReference type="Gene3D" id="2.40.160.10">
    <property type="entry name" value="Porin"/>
    <property type="match status" value="1"/>
</dbReference>
<dbReference type="GO" id="GO:0016020">
    <property type="term" value="C:membrane"/>
    <property type="evidence" value="ECO:0007669"/>
    <property type="project" value="InterPro"/>
</dbReference>
<dbReference type="AlphaFoldDB" id="A0A2G8TD91"/>
<dbReference type="RefSeq" id="WP_099790099.1">
    <property type="nucleotide sequence ID" value="NZ_JBHLYV010000012.1"/>
</dbReference>
<evidence type="ECO:0000256" key="1">
    <source>
        <dbReference type="SAM" id="SignalP"/>
    </source>
</evidence>
<keyword evidence="4" id="KW-1185">Reference proteome</keyword>
<gene>
    <name evidence="3" type="ORF">CR105_16410</name>
</gene>
<organism evidence="3 4">
    <name type="scientific">Massilia eurypsychrophila</name>
    <dbReference type="NCBI Taxonomy" id="1485217"/>
    <lineage>
        <taxon>Bacteria</taxon>
        <taxon>Pseudomonadati</taxon>
        <taxon>Pseudomonadota</taxon>
        <taxon>Betaproteobacteria</taxon>
        <taxon>Burkholderiales</taxon>
        <taxon>Oxalobacteraceae</taxon>
        <taxon>Telluria group</taxon>
        <taxon>Massilia</taxon>
    </lineage>
</organism>
<reference evidence="3 4" key="1">
    <citation type="submission" date="2017-10" db="EMBL/GenBank/DDBJ databases">
        <title>Massilia psychrophilum sp. nov., a novel purple-pigmented bacterium isolated from Tianshan glacier, Xinjiang Municipality, China.</title>
        <authorList>
            <person name="Wang H."/>
        </authorList>
    </citation>
    <scope>NUCLEOTIDE SEQUENCE [LARGE SCALE GENOMIC DNA]</scope>
    <source>
        <strain evidence="3 4">JCM 30074</strain>
    </source>
</reference>
<keyword evidence="1" id="KW-0732">Signal</keyword>